<accession>A0ABS9AV04</accession>
<dbReference type="InterPro" id="IPR051396">
    <property type="entry name" value="Bact_Antivir_Def_Nuclease"/>
</dbReference>
<dbReference type="InterPro" id="IPR027417">
    <property type="entry name" value="P-loop_NTPase"/>
</dbReference>
<dbReference type="EMBL" id="JABFTV010000008">
    <property type="protein sequence ID" value="MCE8025715.1"/>
    <property type="molecule type" value="Genomic_DNA"/>
</dbReference>
<dbReference type="Gene3D" id="3.40.50.300">
    <property type="entry name" value="P-loop containing nucleotide triphosphate hydrolases"/>
    <property type="match status" value="1"/>
</dbReference>
<sequence>MKIEVKKEYKSLRNFSSAALNDISIITGLNGAGKSHFLQAILNGSISVEGIEKNKIIFFNNSSFALTNEKAASSKTLEEEYTHLLRSFSQRKASAKKNVEALIDYEKIKNICHSCEKGFTELTREDISDNTLFENYMDVISSYKKSLSNLTIKIPEKYTHTSYGQSLLRLACKIPYSIHEVSDSEFKRLFIPYSFSNYLLPSELAKTFWDYYVKYDHNKYMEYLASKNVTSSEVKILNEEEFESLYGRKPWLLINEILEDFDSVCYRVNSPEGLSRDDSYKYSLISKNNAGLAIAHADLSSGERILMALVGLIYRMRLDNNLPDLILFDEVDASLHPSMIKTFLNVIIENLVSFGTKIIIVTHSPSMVALSPEGSVYVMSKGEEVKLEKKTKQSALSILTEGFATLDQGLKIFDELARAEVTIITEGYNTKFIKKACELLGCDGINVVAGIEHLSGKNQLKTLYEFLSKVPHDNKVLFVWDCDVEYQLIDSNNTYSYVLKRNKKNELIQKGIENMFDECLFDGFVKTISLSNGVIIREFDSSRKRDFETFLLNRNELEDFKNFEDLINKIELVKGVC</sequence>
<dbReference type="Pfam" id="PF13175">
    <property type="entry name" value="AAA_15"/>
    <property type="match status" value="1"/>
</dbReference>
<dbReference type="Proteomes" id="UP001320272">
    <property type="component" value="Unassembled WGS sequence"/>
</dbReference>
<evidence type="ECO:0000313" key="2">
    <source>
        <dbReference type="EMBL" id="MCE8025715.1"/>
    </source>
</evidence>
<reference evidence="2 3" key="1">
    <citation type="journal article" date="2021" name="Front. Microbiol.">
        <title>Aerobic Denitrification and Heterotrophic Sulfur Oxidation in the Genus Halomonas Revealed by Six Novel Species Characterizations and Genome-Based Analysis.</title>
        <authorList>
            <person name="Wang L."/>
            <person name="Shao Z."/>
        </authorList>
    </citation>
    <scope>NUCLEOTIDE SEQUENCE [LARGE SCALE GENOMIC DNA]</scope>
    <source>
        <strain evidence="2 3">MCCC 1A11058</strain>
    </source>
</reference>
<feature type="domain" description="Endonuclease GajA/Old nuclease/RecF-like AAA" evidence="1">
    <location>
        <begin position="7"/>
        <end position="368"/>
    </location>
</feature>
<gene>
    <name evidence="2" type="ORF">HOP59_16420</name>
</gene>
<dbReference type="PANTHER" id="PTHR43581">
    <property type="entry name" value="ATP/GTP PHOSPHATASE"/>
    <property type="match status" value="1"/>
</dbReference>
<dbReference type="CDD" id="cd00267">
    <property type="entry name" value="ABC_ATPase"/>
    <property type="match status" value="1"/>
</dbReference>
<dbReference type="InterPro" id="IPR041685">
    <property type="entry name" value="AAA_GajA/Old/RecF-like"/>
</dbReference>
<dbReference type="SUPFAM" id="SSF52540">
    <property type="entry name" value="P-loop containing nucleoside triphosphate hydrolases"/>
    <property type="match status" value="1"/>
</dbReference>
<dbReference type="PANTHER" id="PTHR43581:SF4">
    <property type="entry name" value="ATP_GTP PHOSPHATASE"/>
    <property type="match status" value="1"/>
</dbReference>
<proteinExistence type="predicted"/>
<name>A0ABS9AV04_9GAMM</name>
<protein>
    <submittedName>
        <fullName evidence="2">AAA family ATPase</fullName>
    </submittedName>
</protein>
<comment type="caution">
    <text evidence="2">The sequence shown here is derived from an EMBL/GenBank/DDBJ whole genome shotgun (WGS) entry which is preliminary data.</text>
</comment>
<organism evidence="2 3">
    <name type="scientific">Billgrantia aerodenitrificans</name>
    <dbReference type="NCBI Taxonomy" id="2733483"/>
    <lineage>
        <taxon>Bacteria</taxon>
        <taxon>Pseudomonadati</taxon>
        <taxon>Pseudomonadota</taxon>
        <taxon>Gammaproteobacteria</taxon>
        <taxon>Oceanospirillales</taxon>
        <taxon>Halomonadaceae</taxon>
        <taxon>Billgrantia</taxon>
    </lineage>
</organism>
<keyword evidence="3" id="KW-1185">Reference proteome</keyword>
<evidence type="ECO:0000259" key="1">
    <source>
        <dbReference type="Pfam" id="PF13175"/>
    </source>
</evidence>
<evidence type="ECO:0000313" key="3">
    <source>
        <dbReference type="Proteomes" id="UP001320272"/>
    </source>
</evidence>
<dbReference type="RefSeq" id="WP_234245793.1">
    <property type="nucleotide sequence ID" value="NZ_JABFTV010000008.1"/>
</dbReference>